<reference evidence="1 2" key="1">
    <citation type="submission" date="2015-05" db="EMBL/GenBank/DDBJ databases">
        <title>Draft genome sequence of Microvirga vignae strain BR3299, a novel nitrogen fixing bacteria isolated from Brazil semi-aired region.</title>
        <authorList>
            <person name="Zilli J.E."/>
            <person name="Passos S.R."/>
            <person name="Leite J."/>
            <person name="Baldani J.I."/>
            <person name="Xavier G.R."/>
            <person name="Rumjaneck N.G."/>
            <person name="Simoes-Araujo J.L."/>
        </authorList>
    </citation>
    <scope>NUCLEOTIDE SEQUENCE [LARGE SCALE GENOMIC DNA]</scope>
    <source>
        <strain evidence="1 2">BR3299</strain>
    </source>
</reference>
<proteinExistence type="predicted"/>
<dbReference type="OrthoDB" id="8020380at2"/>
<gene>
    <name evidence="1" type="ORF">AA309_26960</name>
</gene>
<evidence type="ECO:0000313" key="1">
    <source>
        <dbReference type="EMBL" id="KLK90251.1"/>
    </source>
</evidence>
<comment type="caution">
    <text evidence="1">The sequence shown here is derived from an EMBL/GenBank/DDBJ whole genome shotgun (WGS) entry which is preliminary data.</text>
</comment>
<dbReference type="RefSeq" id="WP_047192109.1">
    <property type="nucleotide sequence ID" value="NZ_LCYG01000091.1"/>
</dbReference>
<dbReference type="AlphaFoldDB" id="A0A0H1R608"/>
<dbReference type="STRING" id="1225564.AA309_26960"/>
<evidence type="ECO:0008006" key="3">
    <source>
        <dbReference type="Google" id="ProtNLM"/>
    </source>
</evidence>
<name>A0A0H1R608_9HYPH</name>
<organism evidence="1 2">
    <name type="scientific">Microvirga vignae</name>
    <dbReference type="NCBI Taxonomy" id="1225564"/>
    <lineage>
        <taxon>Bacteria</taxon>
        <taxon>Pseudomonadati</taxon>
        <taxon>Pseudomonadota</taxon>
        <taxon>Alphaproteobacteria</taxon>
        <taxon>Hyphomicrobiales</taxon>
        <taxon>Methylobacteriaceae</taxon>
        <taxon>Microvirga</taxon>
    </lineage>
</organism>
<accession>A0A0H1R608</accession>
<protein>
    <recommendedName>
        <fullName evidence="3">DUF1653 domain-containing protein</fullName>
    </recommendedName>
</protein>
<sequence length="68" mass="7783">MQQDRFHIGQLVRITRPFSGYADRRTYCIVCLVFEEGGDRLYRVKNTVGVERLVKAEEIEPAALTAVP</sequence>
<dbReference type="Proteomes" id="UP000035489">
    <property type="component" value="Unassembled WGS sequence"/>
</dbReference>
<evidence type="ECO:0000313" key="2">
    <source>
        <dbReference type="Proteomes" id="UP000035489"/>
    </source>
</evidence>
<dbReference type="PATRIC" id="fig|1225564.3.peg.7016"/>
<dbReference type="EMBL" id="LCYG01000091">
    <property type="protein sequence ID" value="KLK90251.1"/>
    <property type="molecule type" value="Genomic_DNA"/>
</dbReference>
<keyword evidence="2" id="KW-1185">Reference proteome</keyword>